<dbReference type="EMBL" id="AVQD01000003">
    <property type="protein sequence ID" value="KOA42976.1"/>
    <property type="molecule type" value="Genomic_DNA"/>
</dbReference>
<dbReference type="AlphaFoldDB" id="A0A0L7B646"/>
<reference evidence="1 2" key="1">
    <citation type="journal article" date="2015" name="Int J Genomics">
        <title>Comparative Genomics Revealed Genetic Diversity and Species/Strain-Level Differences in Carbohydrate Metabolism of Three Probiotic Bifidobacterial Species.</title>
        <authorList>
            <person name="Odamaki T."/>
            <person name="Horigome A."/>
            <person name="Sugahara H."/>
            <person name="Hashikura N."/>
            <person name="Minami J."/>
            <person name="Xiao J.Z."/>
            <person name="Abe F."/>
        </authorList>
    </citation>
    <scope>NUCLEOTIDE SEQUENCE [LARGE SCALE GENOMIC DNA]</scope>
    <source>
        <strain evidence="1 2">MCC 1128</strain>
    </source>
</reference>
<dbReference type="RefSeq" id="WP_052789133.1">
    <property type="nucleotide sequence ID" value="NZ_AVQD01000003.1"/>
</dbReference>
<organism evidence="1 2">
    <name type="scientific">Bifidobacterium breve MCC 1128</name>
    <dbReference type="NCBI Taxonomy" id="1365965"/>
    <lineage>
        <taxon>Bacteria</taxon>
        <taxon>Bacillati</taxon>
        <taxon>Actinomycetota</taxon>
        <taxon>Actinomycetes</taxon>
        <taxon>Bifidobacteriales</taxon>
        <taxon>Bifidobacteriaceae</taxon>
        <taxon>Bifidobacterium</taxon>
    </lineage>
</organism>
<sequence>MSYDLYVVRPDIPEDCWYYVCDRDHEERSYDQYGRYFNYTYNLGPFFDAYHVRPSTDLDGKTGRECAELIRQALMSIYVQPLHELRSEYNPRDENGELVDWGSVDGAIKWLERIHDYCREHPDYVVKERS</sequence>
<accession>A0A0L7B646</accession>
<protein>
    <submittedName>
        <fullName evidence="1">Uncharacterized protein</fullName>
    </submittedName>
</protein>
<name>A0A0L7B646_BIFBR</name>
<dbReference type="Proteomes" id="UP000037193">
    <property type="component" value="Unassembled WGS sequence"/>
</dbReference>
<proteinExistence type="predicted"/>
<dbReference type="PATRIC" id="fig|1365965.3.peg.418"/>
<evidence type="ECO:0000313" key="1">
    <source>
        <dbReference type="EMBL" id="KOA42976.1"/>
    </source>
</evidence>
<evidence type="ECO:0000313" key="2">
    <source>
        <dbReference type="Proteomes" id="UP000037193"/>
    </source>
</evidence>
<comment type="caution">
    <text evidence="1">The sequence shown here is derived from an EMBL/GenBank/DDBJ whole genome shotgun (WGS) entry which is preliminary data.</text>
</comment>
<gene>
    <name evidence="1" type="ORF">BBM1128_02080</name>
</gene>